<keyword evidence="2" id="KW-1185">Reference proteome</keyword>
<sequence>MTIQTPIRSPFATEYLTQAALKVTETNASFWVGYSGETITGAETADFLDAARQILEKAGWTRSYVDDDPEMPDLDESMSIKTMLLTLGRYARQALGRPSALTLFSAMLRVDNDDARTIARRVLDALVAAHTGTPTAQATAWAERTTRTWDEVRALLEAGTDFARTHGPR</sequence>
<evidence type="ECO:0000313" key="1">
    <source>
        <dbReference type="EMBL" id="GAA4824103.1"/>
    </source>
</evidence>
<dbReference type="Pfam" id="PF19698">
    <property type="entry name" value="DUF6197"/>
    <property type="match status" value="1"/>
</dbReference>
<evidence type="ECO:0000313" key="2">
    <source>
        <dbReference type="Proteomes" id="UP001501265"/>
    </source>
</evidence>
<dbReference type="InterPro" id="IPR012338">
    <property type="entry name" value="Beta-lactam/transpept-like"/>
</dbReference>
<protein>
    <submittedName>
        <fullName evidence="1">Uncharacterized protein</fullName>
    </submittedName>
</protein>
<dbReference type="EMBL" id="BAABIG010000089">
    <property type="protein sequence ID" value="GAA4824103.1"/>
    <property type="molecule type" value="Genomic_DNA"/>
</dbReference>
<dbReference type="Proteomes" id="UP001501265">
    <property type="component" value="Unassembled WGS sequence"/>
</dbReference>
<dbReference type="SUPFAM" id="SSF56601">
    <property type="entry name" value="beta-lactamase/transpeptidase-like"/>
    <property type="match status" value="1"/>
</dbReference>
<organism evidence="1 2">
    <name type="scientific">Streptomyces ziwulingensis</name>
    <dbReference type="NCBI Taxonomy" id="1045501"/>
    <lineage>
        <taxon>Bacteria</taxon>
        <taxon>Bacillati</taxon>
        <taxon>Actinomycetota</taxon>
        <taxon>Actinomycetes</taxon>
        <taxon>Kitasatosporales</taxon>
        <taxon>Streptomycetaceae</taxon>
        <taxon>Streptomyces</taxon>
    </lineage>
</organism>
<comment type="caution">
    <text evidence="1">The sequence shown here is derived from an EMBL/GenBank/DDBJ whole genome shotgun (WGS) entry which is preliminary data.</text>
</comment>
<accession>A0ABP9D781</accession>
<proteinExistence type="predicted"/>
<reference evidence="2" key="1">
    <citation type="journal article" date="2019" name="Int. J. Syst. Evol. Microbiol.">
        <title>The Global Catalogue of Microorganisms (GCM) 10K type strain sequencing project: providing services to taxonomists for standard genome sequencing and annotation.</title>
        <authorList>
            <consortium name="The Broad Institute Genomics Platform"/>
            <consortium name="The Broad Institute Genome Sequencing Center for Infectious Disease"/>
            <person name="Wu L."/>
            <person name="Ma J."/>
        </authorList>
    </citation>
    <scope>NUCLEOTIDE SEQUENCE [LARGE SCALE GENOMIC DNA]</scope>
    <source>
        <strain evidence="2">JCM 18081</strain>
    </source>
</reference>
<name>A0ABP9D781_9ACTN</name>
<dbReference type="RefSeq" id="WP_345624483.1">
    <property type="nucleotide sequence ID" value="NZ_BAABIG010000089.1"/>
</dbReference>
<gene>
    <name evidence="1" type="ORF">GCM10023220_67340</name>
</gene>
<dbReference type="InterPro" id="IPR045677">
    <property type="entry name" value="DUF6197"/>
</dbReference>